<evidence type="ECO:0000313" key="3">
    <source>
        <dbReference type="EMBL" id="KAG1792466.1"/>
    </source>
</evidence>
<dbReference type="EMBL" id="JABBWE010000036">
    <property type="protein sequence ID" value="KAG1792466.1"/>
    <property type="molecule type" value="Genomic_DNA"/>
</dbReference>
<dbReference type="InterPro" id="IPR052275">
    <property type="entry name" value="Mt_Fe-S_assembly_factor"/>
</dbReference>
<organism evidence="3 4">
    <name type="scientific">Suillus plorans</name>
    <dbReference type="NCBI Taxonomy" id="116603"/>
    <lineage>
        <taxon>Eukaryota</taxon>
        <taxon>Fungi</taxon>
        <taxon>Dikarya</taxon>
        <taxon>Basidiomycota</taxon>
        <taxon>Agaricomycotina</taxon>
        <taxon>Agaricomycetes</taxon>
        <taxon>Agaricomycetidae</taxon>
        <taxon>Boletales</taxon>
        <taxon>Suillineae</taxon>
        <taxon>Suillaceae</taxon>
        <taxon>Suillus</taxon>
    </lineage>
</organism>
<dbReference type="OrthoDB" id="203381at2759"/>
<dbReference type="PANTHER" id="PTHR46188">
    <property type="entry name" value="BOLA-LIKE PROTEIN 3"/>
    <property type="match status" value="1"/>
</dbReference>
<proteinExistence type="inferred from homology"/>
<dbReference type="SUPFAM" id="SSF82657">
    <property type="entry name" value="BolA-like"/>
    <property type="match status" value="1"/>
</dbReference>
<evidence type="ECO:0000256" key="1">
    <source>
        <dbReference type="ARBA" id="ARBA00005578"/>
    </source>
</evidence>
<accession>A0A9P7AP53</accession>
<dbReference type="AlphaFoldDB" id="A0A9P7AP53"/>
<comment type="caution">
    <text evidence="3">The sequence shown here is derived from an EMBL/GenBank/DDBJ whole genome shotgun (WGS) entry which is preliminary data.</text>
</comment>
<dbReference type="Pfam" id="PF01722">
    <property type="entry name" value="BolA"/>
    <property type="match status" value="1"/>
</dbReference>
<sequence length="110" mass="12593">MLTLRRGLAASRAFRRFSTKPHIPPANLTEGEKLIYDKLTDKFLPSELDVQDISGGCGDFYAIKIASEAFKGLSTLNQHRLVTRVLKQEIEGIHGLQVRRRHHYQRFTDT</sequence>
<dbReference type="RefSeq" id="XP_041159079.1">
    <property type="nucleotide sequence ID" value="XM_041298026.1"/>
</dbReference>
<gene>
    <name evidence="3" type="ORF">HD556DRAFT_1239228</name>
</gene>
<protein>
    <submittedName>
        <fullName evidence="3">Bola-like protein</fullName>
    </submittedName>
</protein>
<dbReference type="GO" id="GO:0005759">
    <property type="term" value="C:mitochondrial matrix"/>
    <property type="evidence" value="ECO:0007669"/>
    <property type="project" value="TreeGrafter"/>
</dbReference>
<dbReference type="PANTHER" id="PTHR46188:SF1">
    <property type="entry name" value="BOLA-LIKE PROTEIN 3"/>
    <property type="match status" value="1"/>
</dbReference>
<evidence type="ECO:0000256" key="2">
    <source>
        <dbReference type="RuleBase" id="RU003860"/>
    </source>
</evidence>
<dbReference type="Proteomes" id="UP000719766">
    <property type="component" value="Unassembled WGS sequence"/>
</dbReference>
<dbReference type="Gene3D" id="3.30.300.90">
    <property type="entry name" value="BolA-like"/>
    <property type="match status" value="1"/>
</dbReference>
<dbReference type="InterPro" id="IPR036065">
    <property type="entry name" value="BolA-like_sf"/>
</dbReference>
<evidence type="ECO:0000313" key="4">
    <source>
        <dbReference type="Proteomes" id="UP000719766"/>
    </source>
</evidence>
<dbReference type="GeneID" id="64591790"/>
<name>A0A9P7AP53_9AGAM</name>
<reference evidence="3" key="1">
    <citation type="journal article" date="2020" name="New Phytol.">
        <title>Comparative genomics reveals dynamic genome evolution in host specialist ectomycorrhizal fungi.</title>
        <authorList>
            <person name="Lofgren L.A."/>
            <person name="Nguyen N.H."/>
            <person name="Vilgalys R."/>
            <person name="Ruytinx J."/>
            <person name="Liao H.L."/>
            <person name="Branco S."/>
            <person name="Kuo A."/>
            <person name="LaButti K."/>
            <person name="Lipzen A."/>
            <person name="Andreopoulos W."/>
            <person name="Pangilinan J."/>
            <person name="Riley R."/>
            <person name="Hundley H."/>
            <person name="Na H."/>
            <person name="Barry K."/>
            <person name="Grigoriev I.V."/>
            <person name="Stajich J.E."/>
            <person name="Kennedy P.G."/>
        </authorList>
    </citation>
    <scope>NUCLEOTIDE SEQUENCE</scope>
    <source>
        <strain evidence="3">S12</strain>
    </source>
</reference>
<dbReference type="InterPro" id="IPR002634">
    <property type="entry name" value="BolA"/>
</dbReference>
<comment type="similarity">
    <text evidence="1 2">Belongs to the BolA/IbaG family.</text>
</comment>
<keyword evidence="4" id="KW-1185">Reference proteome</keyword>